<dbReference type="Proteomes" id="UP000016934">
    <property type="component" value="Unassembled WGS sequence"/>
</dbReference>
<proteinExistence type="predicted"/>
<gene>
    <name evidence="2" type="ORF">COCSADRAFT_207141</name>
</gene>
<feature type="compositionally biased region" description="Basic and acidic residues" evidence="1">
    <location>
        <begin position="141"/>
        <end position="161"/>
    </location>
</feature>
<evidence type="ECO:0000313" key="3">
    <source>
        <dbReference type="Proteomes" id="UP000016934"/>
    </source>
</evidence>
<dbReference type="AlphaFoldDB" id="M2TKG8"/>
<dbReference type="EMBL" id="KB445637">
    <property type="protein sequence ID" value="EMD69182.1"/>
    <property type="molecule type" value="Genomic_DNA"/>
</dbReference>
<keyword evidence="3" id="KW-1185">Reference proteome</keyword>
<dbReference type="RefSeq" id="XP_007694583.1">
    <property type="nucleotide sequence ID" value="XM_007696393.1"/>
</dbReference>
<evidence type="ECO:0000313" key="2">
    <source>
        <dbReference type="EMBL" id="EMD69182.1"/>
    </source>
</evidence>
<reference evidence="3" key="2">
    <citation type="journal article" date="2013" name="PLoS Genet.">
        <title>Comparative genome structure, secondary metabolite, and effector coding capacity across Cochliobolus pathogens.</title>
        <authorList>
            <person name="Condon B.J."/>
            <person name="Leng Y."/>
            <person name="Wu D."/>
            <person name="Bushley K.E."/>
            <person name="Ohm R.A."/>
            <person name="Otillar R."/>
            <person name="Martin J."/>
            <person name="Schackwitz W."/>
            <person name="Grimwood J."/>
            <person name="MohdZainudin N."/>
            <person name="Xue C."/>
            <person name="Wang R."/>
            <person name="Manning V.A."/>
            <person name="Dhillon B."/>
            <person name="Tu Z.J."/>
            <person name="Steffenson B.J."/>
            <person name="Salamov A."/>
            <person name="Sun H."/>
            <person name="Lowry S."/>
            <person name="LaButti K."/>
            <person name="Han J."/>
            <person name="Copeland A."/>
            <person name="Lindquist E."/>
            <person name="Barry K."/>
            <person name="Schmutz J."/>
            <person name="Baker S.E."/>
            <person name="Ciuffetti L.M."/>
            <person name="Grigoriev I.V."/>
            <person name="Zhong S."/>
            <person name="Turgeon B.G."/>
        </authorList>
    </citation>
    <scope>NUCLEOTIDE SEQUENCE [LARGE SCALE GENOMIC DNA]</scope>
    <source>
        <strain evidence="3">ND90Pr / ATCC 201652</strain>
    </source>
</reference>
<dbReference type="HOGENOM" id="CLU_1767868_0_0_1"/>
<organism evidence="2 3">
    <name type="scientific">Cochliobolus sativus (strain ND90Pr / ATCC 201652)</name>
    <name type="common">Common root rot and spot blotch fungus</name>
    <name type="synonym">Bipolaris sorokiniana</name>
    <dbReference type="NCBI Taxonomy" id="665912"/>
    <lineage>
        <taxon>Eukaryota</taxon>
        <taxon>Fungi</taxon>
        <taxon>Dikarya</taxon>
        <taxon>Ascomycota</taxon>
        <taxon>Pezizomycotina</taxon>
        <taxon>Dothideomycetes</taxon>
        <taxon>Pleosporomycetidae</taxon>
        <taxon>Pleosporales</taxon>
        <taxon>Pleosporineae</taxon>
        <taxon>Pleosporaceae</taxon>
        <taxon>Bipolaris</taxon>
    </lineage>
</organism>
<protein>
    <submittedName>
        <fullName evidence="2">Uncharacterized protein</fullName>
    </submittedName>
</protein>
<dbReference type="GeneID" id="19134341"/>
<dbReference type="OMA" id="DQTLMMP"/>
<feature type="compositionally biased region" description="Gly residues" evidence="1">
    <location>
        <begin position="126"/>
        <end position="136"/>
    </location>
</feature>
<dbReference type="KEGG" id="bsc:COCSADRAFT_207141"/>
<name>M2TKG8_COCSN</name>
<reference evidence="2 3" key="1">
    <citation type="journal article" date="2012" name="PLoS Pathog.">
        <title>Diverse lifestyles and strategies of plant pathogenesis encoded in the genomes of eighteen Dothideomycetes fungi.</title>
        <authorList>
            <person name="Ohm R.A."/>
            <person name="Feau N."/>
            <person name="Henrissat B."/>
            <person name="Schoch C.L."/>
            <person name="Horwitz B.A."/>
            <person name="Barry K.W."/>
            <person name="Condon B.J."/>
            <person name="Copeland A.C."/>
            <person name="Dhillon B."/>
            <person name="Glaser F."/>
            <person name="Hesse C.N."/>
            <person name="Kosti I."/>
            <person name="LaButti K."/>
            <person name="Lindquist E.A."/>
            <person name="Lucas S."/>
            <person name="Salamov A.A."/>
            <person name="Bradshaw R.E."/>
            <person name="Ciuffetti L."/>
            <person name="Hamelin R.C."/>
            <person name="Kema G.H.J."/>
            <person name="Lawrence C."/>
            <person name="Scott J.A."/>
            <person name="Spatafora J.W."/>
            <person name="Turgeon B.G."/>
            <person name="de Wit P.J.G.M."/>
            <person name="Zhong S."/>
            <person name="Goodwin S.B."/>
            <person name="Grigoriev I.V."/>
        </authorList>
    </citation>
    <scope>NUCLEOTIDE SEQUENCE [LARGE SCALE GENOMIC DNA]</scope>
    <source>
        <strain evidence="3">ND90Pr / ATCC 201652</strain>
    </source>
</reference>
<feature type="region of interest" description="Disordered" evidence="1">
    <location>
        <begin position="126"/>
        <end position="161"/>
    </location>
</feature>
<accession>M2TKG8</accession>
<evidence type="ECO:0000256" key="1">
    <source>
        <dbReference type="SAM" id="MobiDB-lite"/>
    </source>
</evidence>
<dbReference type="OrthoDB" id="10359852at2759"/>
<sequence>MCRMPHTPAADAAFHIALALELQCHSSAPRFYVYTCAQRGAALVLVMADIIYALPCMIEGRPLWCVCSGRGGTPAWNIHRRGSWRGYGQDATDFLEEKRRPWSRKEAEIPDQTLMMPLFVSGYPTFGGGRNGGGGEAQCEEAPKLDPQRRGQEADHESSKA</sequence>